<proteinExistence type="predicted"/>
<evidence type="ECO:0000313" key="1">
    <source>
        <dbReference type="EMBL" id="VUS53633.1"/>
    </source>
</evidence>
<name>A0A564JAP8_9ENTR</name>
<protein>
    <recommendedName>
        <fullName evidence="3">Tail fiber assembly protein</fullName>
    </recommendedName>
</protein>
<dbReference type="InterPro" id="IPR003458">
    <property type="entry name" value="Phage_T4_Gp38_tail_assem"/>
</dbReference>
<dbReference type="EMBL" id="CABGHF010000008">
    <property type="protein sequence ID" value="VUS53633.1"/>
    <property type="molecule type" value="Genomic_DNA"/>
</dbReference>
<dbReference type="AlphaFoldDB" id="A0A564JAP8"/>
<dbReference type="RefSeq" id="WP_185931860.1">
    <property type="nucleotide sequence ID" value="NZ_CABGHF010000008.1"/>
</dbReference>
<evidence type="ECO:0008006" key="3">
    <source>
        <dbReference type="Google" id="ProtNLM"/>
    </source>
</evidence>
<sequence length="143" mass="16232">MNYTDVKNMVYANEEKTLITCDVKFELIDGFISFTASPDDIESHGGEIYSDCISGKYGDIGSFTPESVDYSIEAQNYQRALLIDANNKIKDWRTELELGVIADDDRELLIRWMSYIKDIKALDLTSISDKASFEKLAWPELPA</sequence>
<reference evidence="1 2" key="1">
    <citation type="submission" date="2019-07" db="EMBL/GenBank/DDBJ databases">
        <authorList>
            <person name="Brisse S."/>
            <person name="Rodrigues C."/>
            <person name="Thorpe H."/>
        </authorList>
    </citation>
    <scope>NUCLEOTIDE SEQUENCE [LARGE SCALE GENOMIC DNA]</scope>
    <source>
        <strain evidence="1">SB6408</strain>
    </source>
</reference>
<gene>
    <name evidence="1" type="ORF">SB6408_04526</name>
</gene>
<evidence type="ECO:0000313" key="2">
    <source>
        <dbReference type="Proteomes" id="UP000318370"/>
    </source>
</evidence>
<dbReference type="Pfam" id="PF02413">
    <property type="entry name" value="Caudo_TAP"/>
    <property type="match status" value="1"/>
</dbReference>
<organism evidence="1 2">
    <name type="scientific">Klebsiella spallanzanii</name>
    <dbReference type="NCBI Taxonomy" id="2587528"/>
    <lineage>
        <taxon>Bacteria</taxon>
        <taxon>Pseudomonadati</taxon>
        <taxon>Pseudomonadota</taxon>
        <taxon>Gammaproteobacteria</taxon>
        <taxon>Enterobacterales</taxon>
        <taxon>Enterobacteriaceae</taxon>
        <taxon>Klebsiella/Raoultella group</taxon>
        <taxon>Klebsiella</taxon>
    </lineage>
</organism>
<accession>A0A564JAP8</accession>
<dbReference type="Proteomes" id="UP000318370">
    <property type="component" value="Unassembled WGS sequence"/>
</dbReference>